<proteinExistence type="predicted"/>
<evidence type="ECO:0000313" key="8">
    <source>
        <dbReference type="Proteomes" id="UP001243757"/>
    </source>
</evidence>
<feature type="domain" description="Cytochrome c" evidence="6">
    <location>
        <begin position="28"/>
        <end position="138"/>
    </location>
</feature>
<feature type="signal peptide" evidence="5">
    <location>
        <begin position="1"/>
        <end position="23"/>
    </location>
</feature>
<dbReference type="Proteomes" id="UP001243757">
    <property type="component" value="Unassembled WGS sequence"/>
</dbReference>
<gene>
    <name evidence="7" type="ORF">QO033_19990</name>
</gene>
<dbReference type="Gene3D" id="1.10.760.10">
    <property type="entry name" value="Cytochrome c-like domain"/>
    <property type="match status" value="1"/>
</dbReference>
<keyword evidence="5" id="KW-0732">Signal</keyword>
<evidence type="ECO:0000256" key="4">
    <source>
        <dbReference type="PROSITE-ProRule" id="PRU00433"/>
    </source>
</evidence>
<evidence type="ECO:0000256" key="5">
    <source>
        <dbReference type="SAM" id="SignalP"/>
    </source>
</evidence>
<feature type="chain" id="PRO_5046312901" evidence="5">
    <location>
        <begin position="24"/>
        <end position="140"/>
    </location>
</feature>
<sequence>MAVAPIRLLLVLSLLAGAGAAAAETGSKAARRGGELYQAHCATCHGVAADGRGPMASVLVVPPRDLTGLAAANGGVFPLQRVAARIDGQDPLVSHGSPMPVYGLFFEGRARAIRLPDGSEITTTGPIADLLAYLQTLQHR</sequence>
<name>A0ABT7F5S3_9RHOB</name>
<dbReference type="EMBL" id="JASNJD010000020">
    <property type="protein sequence ID" value="MDK3019969.1"/>
    <property type="molecule type" value="Genomic_DNA"/>
</dbReference>
<reference evidence="7 8" key="1">
    <citation type="submission" date="2023-05" db="EMBL/GenBank/DDBJ databases">
        <title>Pseudodonghicola sp. nov.</title>
        <authorList>
            <person name="Huang J."/>
        </authorList>
    </citation>
    <scope>NUCLEOTIDE SEQUENCE [LARGE SCALE GENOMIC DNA]</scope>
    <source>
        <strain evidence="7 8">IC7</strain>
    </source>
</reference>
<keyword evidence="2 4" id="KW-0479">Metal-binding</keyword>
<accession>A0ABT7F5S3</accession>
<evidence type="ECO:0000256" key="1">
    <source>
        <dbReference type="ARBA" id="ARBA00022617"/>
    </source>
</evidence>
<dbReference type="RefSeq" id="WP_284482740.1">
    <property type="nucleotide sequence ID" value="NZ_JASNJD010000020.1"/>
</dbReference>
<dbReference type="PROSITE" id="PS51007">
    <property type="entry name" value="CYTC"/>
    <property type="match status" value="1"/>
</dbReference>
<evidence type="ECO:0000256" key="3">
    <source>
        <dbReference type="ARBA" id="ARBA00023004"/>
    </source>
</evidence>
<evidence type="ECO:0000259" key="6">
    <source>
        <dbReference type="PROSITE" id="PS51007"/>
    </source>
</evidence>
<keyword evidence="8" id="KW-1185">Reference proteome</keyword>
<comment type="caution">
    <text evidence="7">The sequence shown here is derived from an EMBL/GenBank/DDBJ whole genome shotgun (WGS) entry which is preliminary data.</text>
</comment>
<evidence type="ECO:0000256" key="2">
    <source>
        <dbReference type="ARBA" id="ARBA00022723"/>
    </source>
</evidence>
<keyword evidence="1 4" id="KW-0349">Heme</keyword>
<organism evidence="7 8">
    <name type="scientific">Pseudodonghicola flavimaris</name>
    <dbReference type="NCBI Taxonomy" id="3050036"/>
    <lineage>
        <taxon>Bacteria</taxon>
        <taxon>Pseudomonadati</taxon>
        <taxon>Pseudomonadota</taxon>
        <taxon>Alphaproteobacteria</taxon>
        <taxon>Rhodobacterales</taxon>
        <taxon>Paracoccaceae</taxon>
        <taxon>Pseudodonghicola</taxon>
    </lineage>
</organism>
<dbReference type="InterPro" id="IPR036909">
    <property type="entry name" value="Cyt_c-like_dom_sf"/>
</dbReference>
<dbReference type="SUPFAM" id="SSF46626">
    <property type="entry name" value="Cytochrome c"/>
    <property type="match status" value="1"/>
</dbReference>
<evidence type="ECO:0000313" key="7">
    <source>
        <dbReference type="EMBL" id="MDK3019969.1"/>
    </source>
</evidence>
<dbReference type="InterPro" id="IPR009056">
    <property type="entry name" value="Cyt_c-like_dom"/>
</dbReference>
<protein>
    <submittedName>
        <fullName evidence="7">C-type cytochrome</fullName>
    </submittedName>
</protein>
<keyword evidence="3 4" id="KW-0408">Iron</keyword>
<dbReference type="Pfam" id="PF13442">
    <property type="entry name" value="Cytochrome_CBB3"/>
    <property type="match status" value="1"/>
</dbReference>